<dbReference type="InterPro" id="IPR054336">
    <property type="entry name" value="OmcA-like_N"/>
</dbReference>
<accession>A0A4R2FJ42</accession>
<gene>
    <name evidence="6" type="ORF">EDC91_102237</name>
</gene>
<dbReference type="Pfam" id="PF22112">
    <property type="entry name" value="OmcA-like_N"/>
    <property type="match status" value="1"/>
</dbReference>
<name>A0A4R2FJ42_9GAMM</name>
<evidence type="ECO:0000256" key="1">
    <source>
        <dbReference type="ARBA" id="ARBA00022723"/>
    </source>
</evidence>
<dbReference type="OrthoDB" id="9146465at2"/>
<dbReference type="Gene3D" id="3.90.10.10">
    <property type="entry name" value="Cytochrome C3"/>
    <property type="match status" value="1"/>
</dbReference>
<keyword evidence="2 3" id="KW-0408">Iron</keyword>
<evidence type="ECO:0000313" key="6">
    <source>
        <dbReference type="EMBL" id="TCN90319.1"/>
    </source>
</evidence>
<proteinExistence type="predicted"/>
<dbReference type="NCBIfam" id="TIGR03507">
    <property type="entry name" value="decahem_SO1788"/>
    <property type="match status" value="1"/>
</dbReference>
<keyword evidence="7" id="KW-1185">Reference proteome</keyword>
<feature type="chain" id="PRO_5020465301" evidence="4">
    <location>
        <begin position="26"/>
        <end position="726"/>
    </location>
</feature>
<comment type="caution">
    <text evidence="6">The sequence shown here is derived from an EMBL/GenBank/DDBJ whole genome shotgun (WGS) entry which is preliminary data.</text>
</comment>
<dbReference type="GO" id="GO:0009055">
    <property type="term" value="F:electron transfer activity"/>
    <property type="evidence" value="ECO:0007669"/>
    <property type="project" value="InterPro"/>
</dbReference>
<dbReference type="GO" id="GO:0046872">
    <property type="term" value="F:metal ion binding"/>
    <property type="evidence" value="ECO:0007669"/>
    <property type="project" value="UniProtKB-KW"/>
</dbReference>
<keyword evidence="3" id="KW-0349">Heme</keyword>
<dbReference type="EMBL" id="SLWF01000002">
    <property type="protein sequence ID" value="TCN90319.1"/>
    <property type="molecule type" value="Genomic_DNA"/>
</dbReference>
<dbReference type="AlphaFoldDB" id="A0A4R2FJ42"/>
<feature type="domain" description="Cytochrome c" evidence="5">
    <location>
        <begin position="308"/>
        <end position="438"/>
    </location>
</feature>
<dbReference type="InterPro" id="IPR054337">
    <property type="entry name" value="Mtrc-MtrF-like_dom_II/IV"/>
</dbReference>
<keyword evidence="4" id="KW-0732">Signal</keyword>
<evidence type="ECO:0000256" key="3">
    <source>
        <dbReference type="PROSITE-ProRule" id="PRU00433"/>
    </source>
</evidence>
<organism evidence="6 7">
    <name type="scientific">Shewanella fodinae</name>
    <dbReference type="NCBI Taxonomy" id="552357"/>
    <lineage>
        <taxon>Bacteria</taxon>
        <taxon>Pseudomonadati</taxon>
        <taxon>Pseudomonadota</taxon>
        <taxon>Gammaproteobacteria</taxon>
        <taxon>Alteromonadales</taxon>
        <taxon>Shewanellaceae</taxon>
        <taxon>Shewanella</taxon>
    </lineage>
</organism>
<dbReference type="Proteomes" id="UP000294832">
    <property type="component" value="Unassembled WGS sequence"/>
</dbReference>
<dbReference type="InterPro" id="IPR020014">
    <property type="entry name" value="Decahaem_cyt-c_OmcA/MtrC"/>
</dbReference>
<dbReference type="GO" id="GO:0020037">
    <property type="term" value="F:heme binding"/>
    <property type="evidence" value="ECO:0007669"/>
    <property type="project" value="InterPro"/>
</dbReference>
<dbReference type="InterPro" id="IPR036280">
    <property type="entry name" value="Multihaem_cyt_sf"/>
</dbReference>
<evidence type="ECO:0000256" key="2">
    <source>
        <dbReference type="ARBA" id="ARBA00023004"/>
    </source>
</evidence>
<dbReference type="InterPro" id="IPR009056">
    <property type="entry name" value="Cyt_c-like_dom"/>
</dbReference>
<dbReference type="Gene3D" id="1.10.720.180">
    <property type="match status" value="1"/>
</dbReference>
<evidence type="ECO:0000259" key="5">
    <source>
        <dbReference type="PROSITE" id="PS51007"/>
    </source>
</evidence>
<dbReference type="Pfam" id="PF22113">
    <property type="entry name" value="Mtrc-MtrF_II-IV_dom"/>
    <property type="match status" value="2"/>
</dbReference>
<protein>
    <submittedName>
        <fullName evidence="6">OmcA/MtrC family decaheme c-type cytochrome</fullName>
    </submittedName>
</protein>
<evidence type="ECO:0000313" key="7">
    <source>
        <dbReference type="Proteomes" id="UP000294832"/>
    </source>
</evidence>
<evidence type="ECO:0000256" key="4">
    <source>
        <dbReference type="SAM" id="SignalP"/>
    </source>
</evidence>
<keyword evidence="1 3" id="KW-0479">Metal-binding</keyword>
<dbReference type="PROSITE" id="PS51007">
    <property type="entry name" value="CYTC"/>
    <property type="match status" value="1"/>
</dbReference>
<dbReference type="RefSeq" id="WP_133037735.1">
    <property type="nucleotide sequence ID" value="NZ_SLWF01000002.1"/>
</dbReference>
<dbReference type="SUPFAM" id="SSF48695">
    <property type="entry name" value="Multiheme cytochromes"/>
    <property type="match status" value="1"/>
</dbReference>
<sequence>MMKRFNFNAASKALLGAGLLSLMLAGCGSDGKDGQDGAPGEPGLTTINIDNATTLNANFTDASISDGSVSVTFSLTNANGVAVVGLTKDYDLRFGIAQLTHVVDAATDTSAGFDHGYQWQSYINVVKQPTDVPTNVDNLHPSAQYQADVEVAKSCDDCLKDNGDGTYTYTYQTNVANVTTPLTVTYHAEDTQRATLELKLTSLAVNAHFDWQPSSGMTTGIQSRNVVSINACYTCHQPDSLKAHGGRRLDLENCEACHTATSGDPESGNSIDFTYMIHAIHRGSERHTYDADGNEVADPYKIVGYHGALEDFGEVNFPQTPAANCAVCHVQGSNAPSDAALFTQEKSNTACIACHSEKPSAHHSSTDCMSCHNAESPYAGTGSAVKRHGDVLKAYTLAQQMGVKVTDIGLDANSKLTFKVQVLDANGNAVDQSFVSQSSRMVVGWDIDKDFPAYNDASYSNRRTRLSEGSYDEATKTYTLTLNNMNMPTDAKGKTFEIWSTLQACFNNGGYGVDDVQLTACSADGVRTVYIKQDPYRFVWGDTGVDDSGTVATRRPIIDANKCLGCHGKAIVHNDNGVNCQACHTPDKTLTTDNSYPGGKVPTSFAFKVHEQPGHYLKYAGLGSGTVLKTDCQTCHTADGIALGRDAQRVWRYGDTTNGGAEIWVSSDAGACLSCHQQYLTDSGKSHIETNGGILDGTSADDVKQRAAETCNTCHTPAQLLQVHGN</sequence>
<feature type="signal peptide" evidence="4">
    <location>
        <begin position="1"/>
        <end position="25"/>
    </location>
</feature>
<reference evidence="6 7" key="1">
    <citation type="submission" date="2019-03" db="EMBL/GenBank/DDBJ databases">
        <title>Freshwater and sediment microbial communities from various areas in North America, analyzing microbe dynamics in response to fracking.</title>
        <authorList>
            <person name="Lamendella R."/>
        </authorList>
    </citation>
    <scope>NUCLEOTIDE SEQUENCE [LARGE SCALE GENOMIC DNA]</scope>
    <source>
        <strain evidence="6 7">74A</strain>
    </source>
</reference>
<dbReference type="PROSITE" id="PS51257">
    <property type="entry name" value="PROKAR_LIPOPROTEIN"/>
    <property type="match status" value="1"/>
</dbReference>